<proteinExistence type="predicted"/>
<reference evidence="1 2" key="1">
    <citation type="submission" date="2023-03" db="EMBL/GenBank/DDBJ databases">
        <title>Bacillus Genome Sequencing.</title>
        <authorList>
            <person name="Dunlap C."/>
        </authorList>
    </citation>
    <scope>NUCLEOTIDE SEQUENCE [LARGE SCALE GENOMIC DNA]</scope>
    <source>
        <strain evidence="1 2">NRS-52</strain>
    </source>
</reference>
<dbReference type="EMBL" id="JARTLD010000025">
    <property type="protein sequence ID" value="MED5017491.1"/>
    <property type="molecule type" value="Genomic_DNA"/>
</dbReference>
<dbReference type="InterPro" id="IPR017853">
    <property type="entry name" value="GH"/>
</dbReference>
<keyword evidence="2" id="KW-1185">Reference proteome</keyword>
<evidence type="ECO:0008006" key="3">
    <source>
        <dbReference type="Google" id="ProtNLM"/>
    </source>
</evidence>
<accession>A0ABU6PRK2</accession>
<organism evidence="1 2">
    <name type="scientific">Paenibacillus chibensis</name>
    <dbReference type="NCBI Taxonomy" id="59846"/>
    <lineage>
        <taxon>Bacteria</taxon>
        <taxon>Bacillati</taxon>
        <taxon>Bacillota</taxon>
        <taxon>Bacilli</taxon>
        <taxon>Bacillales</taxon>
        <taxon>Paenibacillaceae</taxon>
        <taxon>Paenibacillus</taxon>
    </lineage>
</organism>
<sequence length="306" mass="34714">MGELLAKAKAKPRLVLVICCLLLLPFLFKSSSMEEHKATWLWDATLIENPGKVLDFCKEQGVSVIFLQIQKNVEENQYQRFIAAAHAEDISVHALDGRPQWAYQEQHKEADQFIEWVLDYNGKSAPEERFAGIQLDVEPYQLRRWERDQDGVVTEWIRNMEGWTAKGRSGGLYMSAAVPFWLGKVAAPGSGGNLSRWMLGQFDALAVMSYRDSGLKMVDLSKDMLAEADQQGKSVWIGMELGHTEEGDHLSFFGKPLTVMNEEMKKVYRLSDAYSSFAGLAVHHYEAWQEKIASDDPKREQSSMSN</sequence>
<evidence type="ECO:0000313" key="2">
    <source>
        <dbReference type="Proteomes" id="UP001343257"/>
    </source>
</evidence>
<dbReference type="SUPFAM" id="SSF51445">
    <property type="entry name" value="(Trans)glycosidases"/>
    <property type="match status" value="1"/>
</dbReference>
<name>A0ABU6PRK2_9BACL</name>
<comment type="caution">
    <text evidence="1">The sequence shown here is derived from an EMBL/GenBank/DDBJ whole genome shotgun (WGS) entry which is preliminary data.</text>
</comment>
<gene>
    <name evidence="1" type="ORF">P9847_09285</name>
</gene>
<dbReference type="Proteomes" id="UP001343257">
    <property type="component" value="Unassembled WGS sequence"/>
</dbReference>
<dbReference type="RefSeq" id="WP_328277225.1">
    <property type="nucleotide sequence ID" value="NZ_JARTLD010000025.1"/>
</dbReference>
<protein>
    <recommendedName>
        <fullName evidence="3">Amidase</fullName>
    </recommendedName>
</protein>
<evidence type="ECO:0000313" key="1">
    <source>
        <dbReference type="EMBL" id="MED5017491.1"/>
    </source>
</evidence>